<dbReference type="CDD" id="cd02440">
    <property type="entry name" value="AdoMet_MTases"/>
    <property type="match status" value="1"/>
</dbReference>
<dbReference type="GO" id="GO:0032259">
    <property type="term" value="P:methylation"/>
    <property type="evidence" value="ECO:0007669"/>
    <property type="project" value="UniProtKB-KW"/>
</dbReference>
<name>A0A0G0H6F2_9BACT</name>
<dbReference type="EMBL" id="LBTJ01000027">
    <property type="protein sequence ID" value="KKQ37712.1"/>
    <property type="molecule type" value="Genomic_DNA"/>
</dbReference>
<dbReference type="STRING" id="1618481.US54_C0027G0004"/>
<keyword evidence="2" id="KW-0808">Transferase</keyword>
<accession>A0A0G0H6F2</accession>
<dbReference type="PANTHER" id="PTHR43591">
    <property type="entry name" value="METHYLTRANSFERASE"/>
    <property type="match status" value="1"/>
</dbReference>
<evidence type="ECO:0000313" key="3">
    <source>
        <dbReference type="Proteomes" id="UP000034471"/>
    </source>
</evidence>
<dbReference type="PANTHER" id="PTHR43591:SF24">
    <property type="entry name" value="2-METHOXY-6-POLYPRENYL-1,4-BENZOQUINOL METHYLASE, MITOCHONDRIAL"/>
    <property type="match status" value="1"/>
</dbReference>
<gene>
    <name evidence="2" type="ORF">US54_C0027G0004</name>
</gene>
<keyword evidence="2" id="KW-0489">Methyltransferase</keyword>
<organism evidence="2 3">
    <name type="scientific">Candidatus Roizmanbacteria bacterium GW2011_GWA2_37_7</name>
    <dbReference type="NCBI Taxonomy" id="1618481"/>
    <lineage>
        <taxon>Bacteria</taxon>
        <taxon>Candidatus Roizmaniibacteriota</taxon>
    </lineage>
</organism>
<evidence type="ECO:0000259" key="1">
    <source>
        <dbReference type="Pfam" id="PF13649"/>
    </source>
</evidence>
<comment type="caution">
    <text evidence="2">The sequence shown here is derived from an EMBL/GenBank/DDBJ whole genome shotgun (WGS) entry which is preliminary data.</text>
</comment>
<dbReference type="GO" id="GO:0008168">
    <property type="term" value="F:methyltransferase activity"/>
    <property type="evidence" value="ECO:0007669"/>
    <property type="project" value="UniProtKB-KW"/>
</dbReference>
<sequence>MPRKLKRVPEKDLVMSDIDSVSFYDKEGLLGFLRPVYLMGADIITAIFPKKGVCLDIGCGSGRYTIEYTTRIPLLKVVAFDLSPRMIRLAKKNLRESSLIKPNLNKQINFEVGNMLNLERFRSQSFDAIVCSYTLHHSIDKDEVIYVLDQIKRILKPEGALYIYDLIRPDTIEALKLIEEKFLRDYPSIFRIDTVNSLRASFSAKELIEIVRQSSLNNLEHFISSRGVIILKLYERNRSKYEESKSLKEFISYSKSIKARYISGLKMFKEAGLDLHKLSARQ</sequence>
<dbReference type="SUPFAM" id="SSF53335">
    <property type="entry name" value="S-adenosyl-L-methionine-dependent methyltransferases"/>
    <property type="match status" value="1"/>
</dbReference>
<dbReference type="AlphaFoldDB" id="A0A0G0H6F2"/>
<dbReference type="Gene3D" id="3.40.50.150">
    <property type="entry name" value="Vaccinia Virus protein VP39"/>
    <property type="match status" value="1"/>
</dbReference>
<proteinExistence type="predicted"/>
<protein>
    <submittedName>
        <fullName evidence="2">Methyltransferase type 11</fullName>
    </submittedName>
</protein>
<feature type="domain" description="Methyltransferase" evidence="1">
    <location>
        <begin position="55"/>
        <end position="159"/>
    </location>
</feature>
<dbReference type="InterPro" id="IPR029063">
    <property type="entry name" value="SAM-dependent_MTases_sf"/>
</dbReference>
<reference evidence="2 3" key="1">
    <citation type="journal article" date="2015" name="Nature">
        <title>rRNA introns, odd ribosomes, and small enigmatic genomes across a large radiation of phyla.</title>
        <authorList>
            <person name="Brown C.T."/>
            <person name="Hug L.A."/>
            <person name="Thomas B.C."/>
            <person name="Sharon I."/>
            <person name="Castelle C.J."/>
            <person name="Singh A."/>
            <person name="Wilkins M.J."/>
            <person name="Williams K.H."/>
            <person name="Banfield J.F."/>
        </authorList>
    </citation>
    <scope>NUCLEOTIDE SEQUENCE [LARGE SCALE GENOMIC DNA]</scope>
</reference>
<dbReference type="InterPro" id="IPR041698">
    <property type="entry name" value="Methyltransf_25"/>
</dbReference>
<dbReference type="Proteomes" id="UP000034471">
    <property type="component" value="Unassembled WGS sequence"/>
</dbReference>
<dbReference type="Pfam" id="PF13649">
    <property type="entry name" value="Methyltransf_25"/>
    <property type="match status" value="1"/>
</dbReference>
<evidence type="ECO:0000313" key="2">
    <source>
        <dbReference type="EMBL" id="KKQ37712.1"/>
    </source>
</evidence>